<reference evidence="3 4" key="1">
    <citation type="submission" date="2015-08" db="EMBL/GenBank/DDBJ databases">
        <title>Genome sequence of Streptococcus phocae subsp. phocae ATCC 51973T isolated from liver specimen obtained from seal.</title>
        <authorList>
            <person name="Avendano-Herrera R."/>
        </authorList>
    </citation>
    <scope>NUCLEOTIDE SEQUENCE [LARGE SCALE GENOMIC DNA]</scope>
    <source>
        <strain evidence="3 4">ATCC 51973</strain>
    </source>
</reference>
<dbReference type="Gene3D" id="1.10.10.630">
    <property type="entry name" value="DnaD domain-like"/>
    <property type="match status" value="1"/>
</dbReference>
<dbReference type="Pfam" id="PF07261">
    <property type="entry name" value="DnaB_2"/>
    <property type="match status" value="1"/>
</dbReference>
<dbReference type="AlphaFoldDB" id="A0A0P6SKU1"/>
<evidence type="ECO:0000313" key="4">
    <source>
        <dbReference type="Proteomes" id="UP000049578"/>
    </source>
</evidence>
<dbReference type="InterPro" id="IPR034829">
    <property type="entry name" value="DnaD-like_sf"/>
</dbReference>
<gene>
    <name evidence="3" type="ORF">AKK44_05975</name>
</gene>
<dbReference type="Proteomes" id="UP000049578">
    <property type="component" value="Unassembled WGS sequence"/>
</dbReference>
<dbReference type="SUPFAM" id="SSF158499">
    <property type="entry name" value="DnaD domain-like"/>
    <property type="match status" value="1"/>
</dbReference>
<evidence type="ECO:0000313" key="3">
    <source>
        <dbReference type="EMBL" id="KPJ22140.1"/>
    </source>
</evidence>
<sequence>EVVIAAIREVTFQNDSDKKNWKYIKGILDNWLKEGIKTKEQLSEHPDPLEPLIPNVDVSDNCLDAMDLWSE</sequence>
<dbReference type="InterPro" id="IPR006343">
    <property type="entry name" value="DnaB/C_C"/>
</dbReference>
<dbReference type="PATRIC" id="fig|119224.3.peg.745"/>
<dbReference type="RefSeq" id="WP_152911070.1">
    <property type="nucleotide sequence ID" value="NZ_LHQM01000026.1"/>
</dbReference>
<organism evidence="3 4">
    <name type="scientific">Streptococcus phocae</name>
    <dbReference type="NCBI Taxonomy" id="119224"/>
    <lineage>
        <taxon>Bacteria</taxon>
        <taxon>Bacillati</taxon>
        <taxon>Bacillota</taxon>
        <taxon>Bacilli</taxon>
        <taxon>Lactobacillales</taxon>
        <taxon>Streptococcaceae</taxon>
        <taxon>Streptococcus</taxon>
    </lineage>
</organism>
<comment type="caution">
    <text evidence="3">The sequence shown here is derived from an EMBL/GenBank/DDBJ whole genome shotgun (WGS) entry which is preliminary data.</text>
</comment>
<dbReference type="NCBIfam" id="TIGR01446">
    <property type="entry name" value="DnaD_dom"/>
    <property type="match status" value="1"/>
</dbReference>
<name>A0A0P6SKU1_9STRE</name>
<comment type="similarity">
    <text evidence="1">Belongs to the DnaB/DnaD family.</text>
</comment>
<evidence type="ECO:0000259" key="2">
    <source>
        <dbReference type="Pfam" id="PF07261"/>
    </source>
</evidence>
<proteinExistence type="inferred from homology"/>
<evidence type="ECO:0000256" key="1">
    <source>
        <dbReference type="ARBA" id="ARBA00093462"/>
    </source>
</evidence>
<dbReference type="EMBL" id="LHQM01000026">
    <property type="protein sequence ID" value="KPJ22140.1"/>
    <property type="molecule type" value="Genomic_DNA"/>
</dbReference>
<keyword evidence="4" id="KW-1185">Reference proteome</keyword>
<accession>A0A0P6SKU1</accession>
<feature type="domain" description="DnaB/C C-terminal" evidence="2">
    <location>
        <begin position="1"/>
        <end position="45"/>
    </location>
</feature>
<protein>
    <recommendedName>
        <fullName evidence="2">DnaB/C C-terminal domain-containing protein</fullName>
    </recommendedName>
</protein>
<feature type="non-terminal residue" evidence="3">
    <location>
        <position position="1"/>
    </location>
</feature>